<dbReference type="AlphaFoldDB" id="J7QZI7"/>
<organism evidence="2 3">
    <name type="scientific">Huiozyma naganishii (strain ATCC MYA-139 / BCRC 22969 / CBS 8797 / KCTC 17520 / NBRC 10181 / NCYC 3082 / Yp74L-3)</name>
    <name type="common">Yeast</name>
    <name type="synonym">Kazachstania naganishii</name>
    <dbReference type="NCBI Taxonomy" id="1071383"/>
    <lineage>
        <taxon>Eukaryota</taxon>
        <taxon>Fungi</taxon>
        <taxon>Dikarya</taxon>
        <taxon>Ascomycota</taxon>
        <taxon>Saccharomycotina</taxon>
        <taxon>Saccharomycetes</taxon>
        <taxon>Saccharomycetales</taxon>
        <taxon>Saccharomycetaceae</taxon>
        <taxon>Huiozyma</taxon>
    </lineage>
</organism>
<dbReference type="HOGENOM" id="CLU_078843_0_0_1"/>
<feature type="compositionally biased region" description="Basic residues" evidence="1">
    <location>
        <begin position="57"/>
        <end position="67"/>
    </location>
</feature>
<feature type="region of interest" description="Disordered" evidence="1">
    <location>
        <begin position="1"/>
        <end position="85"/>
    </location>
</feature>
<dbReference type="GeneID" id="34523525"/>
<evidence type="ECO:0000256" key="1">
    <source>
        <dbReference type="SAM" id="MobiDB-lite"/>
    </source>
</evidence>
<dbReference type="KEGG" id="kng:KNAG_0A02010"/>
<reference evidence="3" key="2">
    <citation type="submission" date="2012-08" db="EMBL/GenBank/DDBJ databases">
        <title>Genome sequence of Kazachstania naganishii.</title>
        <authorList>
            <person name="Gordon J.L."/>
            <person name="Armisen D."/>
            <person name="Proux-Wera E."/>
            <person name="OhEigeartaigh S.S."/>
            <person name="Byrne K.P."/>
            <person name="Wolfe K.H."/>
        </authorList>
    </citation>
    <scope>NUCLEOTIDE SEQUENCE [LARGE SCALE GENOMIC DNA]</scope>
    <source>
        <strain evidence="3">ATCC MYA-139 / BCRC 22969 / CBS 8797 / CCRC 22969 / KCTC 17520 / NBRC 10181 / NCYC 3082</strain>
    </source>
</reference>
<feature type="compositionally biased region" description="Basic and acidic residues" evidence="1">
    <location>
        <begin position="1"/>
        <end position="28"/>
    </location>
</feature>
<dbReference type="Proteomes" id="UP000006310">
    <property type="component" value="Chromosome 1"/>
</dbReference>
<gene>
    <name evidence="2" type="primary">KNAG0A02010</name>
    <name evidence="2" type="ordered locus">KNAG_0A02010</name>
</gene>
<dbReference type="eggNOG" id="ENOG502SDIG">
    <property type="taxonomic scope" value="Eukaryota"/>
</dbReference>
<protein>
    <submittedName>
        <fullName evidence="2">Uncharacterized protein</fullName>
    </submittedName>
</protein>
<dbReference type="OMA" id="GTAYHND"/>
<evidence type="ECO:0000313" key="3">
    <source>
        <dbReference type="Proteomes" id="UP000006310"/>
    </source>
</evidence>
<dbReference type="RefSeq" id="XP_022462136.1">
    <property type="nucleotide sequence ID" value="XM_022611537.1"/>
</dbReference>
<evidence type="ECO:0000313" key="2">
    <source>
        <dbReference type="EMBL" id="CCK67890.1"/>
    </source>
</evidence>
<proteinExistence type="predicted"/>
<accession>J7QZI7</accession>
<name>J7QZI7_HUIN7</name>
<keyword evidence="3" id="KW-1185">Reference proteome</keyword>
<reference evidence="2 3" key="1">
    <citation type="journal article" date="2011" name="Proc. Natl. Acad. Sci. U.S.A.">
        <title>Evolutionary erosion of yeast sex chromosomes by mating-type switching accidents.</title>
        <authorList>
            <person name="Gordon J.L."/>
            <person name="Armisen D."/>
            <person name="Proux-Wera E."/>
            <person name="Oheigeartaigh S.S."/>
            <person name="Byrne K.P."/>
            <person name="Wolfe K.H."/>
        </authorList>
    </citation>
    <scope>NUCLEOTIDE SEQUENCE [LARGE SCALE GENOMIC DNA]</scope>
    <source>
        <strain evidence="3">ATCC MYA-139 / BCRC 22969 / CBS 8797 / CCRC 22969 / KCTC 17520 / NBRC 10181 / NCYC 3082</strain>
    </source>
</reference>
<dbReference type="OrthoDB" id="4067097at2759"/>
<feature type="region of interest" description="Disordered" evidence="1">
    <location>
        <begin position="269"/>
        <end position="288"/>
    </location>
</feature>
<dbReference type="EMBL" id="HE978314">
    <property type="protein sequence ID" value="CCK67890.1"/>
    <property type="molecule type" value="Genomic_DNA"/>
</dbReference>
<sequence length="308" mass="35368">MELRKRARVDYRKPDSRESRAQTKKIEEDAAAAAAAAAPSQTKRKKVTKPVAVPVPVKKKRPHRGVRKPAENRNASKSASEEQKRNVMEHLTLRRPAMKSALDLPQGCLQPVPEWELHRQNLNKSIHRQNQLFYAGLKEPKLMGMKHLENLKVPNDIHMLAKISQGLQEMIQIRESLERQKTLPPMQTAPEKGIRSQQLVQLLLRGVRFRGKIEEATSLVAQLHQIDTSYVRDVRLGNLPNAGTIDPNYINLNELKAIGKRIDRPLLKERNNNLNWPQRPKKKQKTTQNWNDMQTAQKFAKVSLYNIV</sequence>